<proteinExistence type="predicted"/>
<keyword evidence="2" id="KW-1185">Reference proteome</keyword>
<evidence type="ECO:0000313" key="2">
    <source>
        <dbReference type="Proteomes" id="UP001642487"/>
    </source>
</evidence>
<name>A0ABP0Z6M9_9ROSI</name>
<evidence type="ECO:0000313" key="1">
    <source>
        <dbReference type="EMBL" id="CAK9328428.1"/>
    </source>
</evidence>
<dbReference type="EMBL" id="OZ021742">
    <property type="protein sequence ID" value="CAK9328428.1"/>
    <property type="molecule type" value="Genomic_DNA"/>
</dbReference>
<protein>
    <submittedName>
        <fullName evidence="1">Uncharacterized protein</fullName>
    </submittedName>
</protein>
<dbReference type="Proteomes" id="UP001642487">
    <property type="component" value="Chromosome 8"/>
</dbReference>
<sequence>MAARSLPSGISTAAPFLFLSSGPPHPHNRLPSYSIPSEQRLSARPPHNIPKPFSDFTFHNLALQNFPESLTFMPNVFRSTLSVMTVTGFSGHSALLAVVG</sequence>
<gene>
    <name evidence="1" type="ORF">CITCOLO1_LOCUS20845</name>
</gene>
<reference evidence="1 2" key="1">
    <citation type="submission" date="2024-03" db="EMBL/GenBank/DDBJ databases">
        <authorList>
            <person name="Gkanogiannis A."/>
            <person name="Becerra Lopez-Lavalle L."/>
        </authorList>
    </citation>
    <scope>NUCLEOTIDE SEQUENCE [LARGE SCALE GENOMIC DNA]</scope>
</reference>
<accession>A0ABP0Z6M9</accession>
<organism evidence="1 2">
    <name type="scientific">Citrullus colocynthis</name>
    <name type="common">colocynth</name>
    <dbReference type="NCBI Taxonomy" id="252529"/>
    <lineage>
        <taxon>Eukaryota</taxon>
        <taxon>Viridiplantae</taxon>
        <taxon>Streptophyta</taxon>
        <taxon>Embryophyta</taxon>
        <taxon>Tracheophyta</taxon>
        <taxon>Spermatophyta</taxon>
        <taxon>Magnoliopsida</taxon>
        <taxon>eudicotyledons</taxon>
        <taxon>Gunneridae</taxon>
        <taxon>Pentapetalae</taxon>
        <taxon>rosids</taxon>
        <taxon>fabids</taxon>
        <taxon>Cucurbitales</taxon>
        <taxon>Cucurbitaceae</taxon>
        <taxon>Benincaseae</taxon>
        <taxon>Citrullus</taxon>
    </lineage>
</organism>